<keyword evidence="4" id="KW-0687">Ribonucleoprotein</keyword>
<dbReference type="CDD" id="cd00200">
    <property type="entry name" value="WD40"/>
    <property type="match status" value="1"/>
</dbReference>
<dbReference type="InterPro" id="IPR015943">
    <property type="entry name" value="WD40/YVTN_repeat-like_dom_sf"/>
</dbReference>
<dbReference type="InterPro" id="IPR019775">
    <property type="entry name" value="WD40_repeat_CS"/>
</dbReference>
<dbReference type="InterPro" id="IPR036322">
    <property type="entry name" value="WD40_repeat_dom_sf"/>
</dbReference>
<dbReference type="Pfam" id="PF00400">
    <property type="entry name" value="WD40"/>
    <property type="match status" value="6"/>
</dbReference>
<dbReference type="GO" id="GO:0045182">
    <property type="term" value="F:translation regulator activity"/>
    <property type="evidence" value="ECO:0007669"/>
    <property type="project" value="InterPro"/>
</dbReference>
<dbReference type="SUPFAM" id="SSF50978">
    <property type="entry name" value="WD40 repeat-like"/>
    <property type="match status" value="1"/>
</dbReference>
<dbReference type="Gene3D" id="2.130.10.10">
    <property type="entry name" value="YVTN repeat-like/Quinoprotein amine dehydrogenase"/>
    <property type="match status" value="1"/>
</dbReference>
<keyword evidence="2 5" id="KW-0853">WD repeat</keyword>
<dbReference type="PRINTS" id="PR00320">
    <property type="entry name" value="GPROTEINBRPT"/>
</dbReference>
<dbReference type="AlphaFoldDB" id="A0AAN9Q094"/>
<dbReference type="InterPro" id="IPR020472">
    <property type="entry name" value="WD40_PAC1"/>
</dbReference>
<dbReference type="GO" id="GO:0043022">
    <property type="term" value="F:ribosome binding"/>
    <property type="evidence" value="ECO:0007669"/>
    <property type="project" value="InterPro"/>
</dbReference>
<dbReference type="FunFam" id="2.130.10.10:FF:000615">
    <property type="entry name" value="Receptor for activated C kinase 1"/>
    <property type="match status" value="1"/>
</dbReference>
<dbReference type="Proteomes" id="UP001367508">
    <property type="component" value="Unassembled WGS sequence"/>
</dbReference>
<comment type="similarity">
    <text evidence="1">Belongs to the WD repeat G protein beta family. Ribosomal protein RACK1 subfamily.</text>
</comment>
<evidence type="ECO:0000256" key="3">
    <source>
        <dbReference type="ARBA" id="ARBA00022737"/>
    </source>
</evidence>
<feature type="repeat" description="WD" evidence="5">
    <location>
        <begin position="91"/>
        <end position="123"/>
    </location>
</feature>
<dbReference type="GO" id="GO:1990904">
    <property type="term" value="C:ribonucleoprotein complex"/>
    <property type="evidence" value="ECO:0007669"/>
    <property type="project" value="UniProtKB-KW"/>
</dbReference>
<evidence type="ECO:0000313" key="6">
    <source>
        <dbReference type="EMBL" id="KAK7314628.1"/>
    </source>
</evidence>
<feature type="repeat" description="WD" evidence="5">
    <location>
        <begin position="49"/>
        <end position="90"/>
    </location>
</feature>
<proteinExistence type="inferred from homology"/>
<dbReference type="InterPro" id="IPR045223">
    <property type="entry name" value="RACK1-like"/>
</dbReference>
<dbReference type="PANTHER" id="PTHR19868">
    <property type="entry name" value="RECEPTOR FOR ACTIVATED PROTEIN KINASE C RACK1"/>
    <property type="match status" value="1"/>
</dbReference>
<reference evidence="6 7" key="1">
    <citation type="submission" date="2024-01" db="EMBL/GenBank/DDBJ databases">
        <title>The genomes of 5 underutilized Papilionoideae crops provide insights into root nodulation and disease resistanc.</title>
        <authorList>
            <person name="Jiang F."/>
        </authorList>
    </citation>
    <scope>NUCLEOTIDE SEQUENCE [LARGE SCALE GENOMIC DNA]</scope>
    <source>
        <strain evidence="6">LVBAO_FW01</strain>
        <tissue evidence="6">Leaves</tissue>
    </source>
</reference>
<evidence type="ECO:0000313" key="7">
    <source>
        <dbReference type="Proteomes" id="UP001367508"/>
    </source>
</evidence>
<gene>
    <name evidence="6" type="ORF">VNO77_33155</name>
</gene>
<dbReference type="PROSITE" id="PS00678">
    <property type="entry name" value="WD_REPEATS_1"/>
    <property type="match status" value="2"/>
</dbReference>
<sequence>MRGHTNMVTAISTPHRCSNFILSSSRDKSIIIWRITRGNSTYGVPYRILTGHSHFVNDVVLLSNDDCALSASWDGELRLWELATATTTCLFLGHTKDVLSVAICPENRKIVSASRDGTIKLWNTIGECKFTTDRAAGGHSDWVTCVKFIPGASEQSVVSTSWDGTVKIWKLEKCGSEWKMNMKHTLVGHDGYVEVVTVAPDGTLCASGGKDGTVLLWEVNEGVKLYEFESGSVVVALCFSPTRYWLCVATVNNNIFILDLQSKQIVVELNLQVNNGSITHTIQPIYCSSLEWSADGNTLFCGYTDGEIKVWEVSPT</sequence>
<dbReference type="PROSITE" id="PS50294">
    <property type="entry name" value="WD_REPEATS_REGION"/>
    <property type="match status" value="6"/>
</dbReference>
<evidence type="ECO:0008006" key="8">
    <source>
        <dbReference type="Google" id="ProtNLM"/>
    </source>
</evidence>
<evidence type="ECO:0000256" key="4">
    <source>
        <dbReference type="ARBA" id="ARBA00023274"/>
    </source>
</evidence>
<evidence type="ECO:0000256" key="2">
    <source>
        <dbReference type="ARBA" id="ARBA00022574"/>
    </source>
</evidence>
<evidence type="ECO:0000256" key="1">
    <source>
        <dbReference type="ARBA" id="ARBA00007253"/>
    </source>
</evidence>
<comment type="caution">
    <text evidence="6">The sequence shown here is derived from an EMBL/GenBank/DDBJ whole genome shotgun (WGS) entry which is preliminary data.</text>
</comment>
<dbReference type="PROSITE" id="PS50082">
    <property type="entry name" value="WD_REPEATS_2"/>
    <property type="match status" value="6"/>
</dbReference>
<keyword evidence="7" id="KW-1185">Reference proteome</keyword>
<feature type="repeat" description="WD" evidence="5">
    <location>
        <begin position="186"/>
        <end position="227"/>
    </location>
</feature>
<dbReference type="EMBL" id="JAYMYQ010000008">
    <property type="protein sequence ID" value="KAK7314628.1"/>
    <property type="molecule type" value="Genomic_DNA"/>
</dbReference>
<accession>A0AAN9Q094</accession>
<dbReference type="InterPro" id="IPR001680">
    <property type="entry name" value="WD40_rpt"/>
</dbReference>
<feature type="repeat" description="WD" evidence="5">
    <location>
        <begin position="136"/>
        <end position="172"/>
    </location>
</feature>
<dbReference type="SMART" id="SM00320">
    <property type="entry name" value="WD40"/>
    <property type="match status" value="7"/>
</dbReference>
<protein>
    <recommendedName>
        <fullName evidence="8">Guanine nucleotide-binding protein subunit beta-like protein</fullName>
    </recommendedName>
</protein>
<organism evidence="6 7">
    <name type="scientific">Canavalia gladiata</name>
    <name type="common">Sword bean</name>
    <name type="synonym">Dolichos gladiatus</name>
    <dbReference type="NCBI Taxonomy" id="3824"/>
    <lineage>
        <taxon>Eukaryota</taxon>
        <taxon>Viridiplantae</taxon>
        <taxon>Streptophyta</taxon>
        <taxon>Embryophyta</taxon>
        <taxon>Tracheophyta</taxon>
        <taxon>Spermatophyta</taxon>
        <taxon>Magnoliopsida</taxon>
        <taxon>eudicotyledons</taxon>
        <taxon>Gunneridae</taxon>
        <taxon>Pentapetalae</taxon>
        <taxon>rosids</taxon>
        <taxon>fabids</taxon>
        <taxon>Fabales</taxon>
        <taxon>Fabaceae</taxon>
        <taxon>Papilionoideae</taxon>
        <taxon>50 kb inversion clade</taxon>
        <taxon>NPAAA clade</taxon>
        <taxon>indigoferoid/millettioid clade</taxon>
        <taxon>Phaseoleae</taxon>
        <taxon>Canavalia</taxon>
    </lineage>
</organism>
<feature type="repeat" description="WD" evidence="5">
    <location>
        <begin position="289"/>
        <end position="316"/>
    </location>
</feature>
<name>A0AAN9Q094_CANGL</name>
<keyword evidence="3" id="KW-0677">Repeat</keyword>
<evidence type="ECO:0000256" key="5">
    <source>
        <dbReference type="PROSITE-ProRule" id="PRU00221"/>
    </source>
</evidence>
<feature type="repeat" description="WD" evidence="5">
    <location>
        <begin position="1"/>
        <end position="43"/>
    </location>
</feature>